<feature type="chain" id="PRO_5016919044" description="Extracellular solute-binding protein" evidence="1">
    <location>
        <begin position="29"/>
        <end position="429"/>
    </location>
</feature>
<dbReference type="InterPro" id="IPR050490">
    <property type="entry name" value="Bact_solute-bd_prot1"/>
</dbReference>
<dbReference type="AlphaFoldDB" id="A0A367FVM9"/>
<evidence type="ECO:0000256" key="1">
    <source>
        <dbReference type="SAM" id="SignalP"/>
    </source>
</evidence>
<dbReference type="EMBL" id="PSQG01000034">
    <property type="protein sequence ID" value="RCH41794.1"/>
    <property type="molecule type" value="Genomic_DNA"/>
</dbReference>
<reference evidence="2 3" key="1">
    <citation type="submission" date="2018-02" db="EMBL/GenBank/DDBJ databases">
        <title>Complete genome sequencing of Faecalibacterium prausnitzii strains isolated from the human gut.</title>
        <authorList>
            <person name="Fitzgerald B.C."/>
            <person name="Shkoporov A.N."/>
            <person name="Ross P.R."/>
            <person name="Hill C."/>
        </authorList>
    </citation>
    <scope>NUCLEOTIDE SEQUENCE [LARGE SCALE GENOMIC DNA]</scope>
    <source>
        <strain evidence="2 3">APC942/31-1</strain>
    </source>
</reference>
<comment type="caution">
    <text evidence="2">The sequence shown here is derived from an EMBL/GenBank/DDBJ whole genome shotgun (WGS) entry which is preliminary data.</text>
</comment>
<evidence type="ECO:0008006" key="4">
    <source>
        <dbReference type="Google" id="ProtNLM"/>
    </source>
</evidence>
<dbReference type="Proteomes" id="UP000253208">
    <property type="component" value="Unassembled WGS sequence"/>
</dbReference>
<keyword evidence="1" id="KW-0732">Signal</keyword>
<dbReference type="RefSeq" id="WP_021651522.1">
    <property type="nucleotide sequence ID" value="NZ_PSQG01000034.1"/>
</dbReference>
<organism evidence="2 3">
    <name type="scientific">Blautia obeum</name>
    <dbReference type="NCBI Taxonomy" id="40520"/>
    <lineage>
        <taxon>Bacteria</taxon>
        <taxon>Bacillati</taxon>
        <taxon>Bacillota</taxon>
        <taxon>Clostridia</taxon>
        <taxon>Lachnospirales</taxon>
        <taxon>Lachnospiraceae</taxon>
        <taxon>Blautia</taxon>
    </lineage>
</organism>
<feature type="signal peptide" evidence="1">
    <location>
        <begin position="1"/>
        <end position="28"/>
    </location>
</feature>
<evidence type="ECO:0000313" key="2">
    <source>
        <dbReference type="EMBL" id="RCH41794.1"/>
    </source>
</evidence>
<dbReference type="PANTHER" id="PTHR43649">
    <property type="entry name" value="ARABINOSE-BINDING PROTEIN-RELATED"/>
    <property type="match status" value="1"/>
</dbReference>
<dbReference type="SUPFAM" id="SSF53850">
    <property type="entry name" value="Periplasmic binding protein-like II"/>
    <property type="match status" value="1"/>
</dbReference>
<accession>A0A367FVM9</accession>
<dbReference type="Gene3D" id="3.40.190.10">
    <property type="entry name" value="Periplasmic binding protein-like II"/>
    <property type="match status" value="2"/>
</dbReference>
<evidence type="ECO:0000313" key="3">
    <source>
        <dbReference type="Proteomes" id="UP000253208"/>
    </source>
</evidence>
<sequence>MKRRKVTACAMAALMAMGLVGTVMPVYAKSNLKNADDVVEIKMAVWTSGAADIYNKAAEGFNQTHDNIKLSVEMQSGDYNQYLGAKTAAKDLPDLFEVSSYSQVYDFAQNGLLADVSDHEFVDKLYDNAKEAVTYDGKVWGFPQMYEWWGVLYNKDLFKKAGIEKVPETFDEMKAVCEKLQAANITPFTAIYKDNWTVSQEFCSLFGGVLGGKDKIDSWLDSMNKGEGSFKVDGVDRVFDFMDLMKENSGQNYMDSDAATGFYAFANQEAAMIFLSDAATISVGSVTQDLPIGFFAVPVSDNADDAEVVACATDAIVANANGEHLDEALEVLDYIGDGGDWLKTVTNSYGGFMACMDIEADDEIASKDYYKDLKAYMDAGKVRSTLWNQLPSGASDVLGDDVQGYFAGITDEDQTLDALDEGFKKLAEE</sequence>
<dbReference type="Pfam" id="PF01547">
    <property type="entry name" value="SBP_bac_1"/>
    <property type="match status" value="1"/>
</dbReference>
<proteinExistence type="predicted"/>
<gene>
    <name evidence="2" type="ORF">C4886_16680</name>
</gene>
<name>A0A367FVM9_9FIRM</name>
<protein>
    <recommendedName>
        <fullName evidence="4">Extracellular solute-binding protein</fullName>
    </recommendedName>
</protein>
<dbReference type="InterPro" id="IPR006059">
    <property type="entry name" value="SBP"/>
</dbReference>